<dbReference type="Pfam" id="PF00550">
    <property type="entry name" value="PP-binding"/>
    <property type="match status" value="1"/>
</dbReference>
<keyword evidence="1" id="KW-0596">Phosphopantetheine</keyword>
<name>A0A7C1ZT29_9GAMM</name>
<dbReference type="PRINTS" id="PR00154">
    <property type="entry name" value="AMPBINDING"/>
</dbReference>
<dbReference type="GO" id="GO:0047527">
    <property type="term" value="F:2,3-dihydroxybenzoate-serine ligase activity"/>
    <property type="evidence" value="ECO:0007669"/>
    <property type="project" value="TreeGrafter"/>
</dbReference>
<dbReference type="FunFam" id="3.30.300.30:FF:000010">
    <property type="entry name" value="Enterobactin synthetase component F"/>
    <property type="match status" value="1"/>
</dbReference>
<dbReference type="PROSITE" id="PS00455">
    <property type="entry name" value="AMP_BINDING"/>
    <property type="match status" value="1"/>
</dbReference>
<dbReference type="InterPro" id="IPR045851">
    <property type="entry name" value="AMP-bd_C_sf"/>
</dbReference>
<dbReference type="SUPFAM" id="SSF47336">
    <property type="entry name" value="ACP-like"/>
    <property type="match status" value="1"/>
</dbReference>
<dbReference type="InterPro" id="IPR009081">
    <property type="entry name" value="PP-bd_ACP"/>
</dbReference>
<dbReference type="InterPro" id="IPR010071">
    <property type="entry name" value="AA_adenyl_dom"/>
</dbReference>
<comment type="caution">
    <text evidence="4">The sequence shown here is derived from an EMBL/GenBank/DDBJ whole genome shotgun (WGS) entry which is preliminary data.</text>
</comment>
<dbReference type="GO" id="GO:0043041">
    <property type="term" value="P:amino acid activation for nonribosomal peptide biosynthetic process"/>
    <property type="evidence" value="ECO:0007669"/>
    <property type="project" value="TreeGrafter"/>
</dbReference>
<feature type="domain" description="Carrier" evidence="3">
    <location>
        <begin position="480"/>
        <end position="555"/>
    </location>
</feature>
<dbReference type="InterPro" id="IPR020845">
    <property type="entry name" value="AMP-binding_CS"/>
</dbReference>
<evidence type="ECO:0000259" key="3">
    <source>
        <dbReference type="PROSITE" id="PS50075"/>
    </source>
</evidence>
<dbReference type="EMBL" id="DRHY01000319">
    <property type="protein sequence ID" value="HEC75407.1"/>
    <property type="molecule type" value="Genomic_DNA"/>
</dbReference>
<dbReference type="GO" id="GO:0031177">
    <property type="term" value="F:phosphopantetheine binding"/>
    <property type="evidence" value="ECO:0007669"/>
    <property type="project" value="TreeGrafter"/>
</dbReference>
<dbReference type="NCBIfam" id="TIGR01733">
    <property type="entry name" value="AA-adenyl-dom"/>
    <property type="match status" value="1"/>
</dbReference>
<dbReference type="AlphaFoldDB" id="A0A7C1ZT29"/>
<dbReference type="InterPro" id="IPR036736">
    <property type="entry name" value="ACP-like_sf"/>
</dbReference>
<dbReference type="Proteomes" id="UP000886384">
    <property type="component" value="Unassembled WGS sequence"/>
</dbReference>
<evidence type="ECO:0000313" key="4">
    <source>
        <dbReference type="EMBL" id="HEC75407.1"/>
    </source>
</evidence>
<dbReference type="Pfam" id="PF13193">
    <property type="entry name" value="AMP-binding_C"/>
    <property type="match status" value="1"/>
</dbReference>
<dbReference type="Gene3D" id="1.10.1200.10">
    <property type="entry name" value="ACP-like"/>
    <property type="match status" value="1"/>
</dbReference>
<protein>
    <submittedName>
        <fullName evidence="4">Amino acid adenylation domain-containing protein</fullName>
    </submittedName>
</protein>
<dbReference type="FunFam" id="3.40.50.980:FF:000001">
    <property type="entry name" value="Non-ribosomal peptide synthetase"/>
    <property type="match status" value="1"/>
</dbReference>
<dbReference type="SUPFAM" id="SSF56801">
    <property type="entry name" value="Acetyl-CoA synthetase-like"/>
    <property type="match status" value="1"/>
</dbReference>
<dbReference type="PANTHER" id="PTHR45527:SF1">
    <property type="entry name" value="FATTY ACID SYNTHASE"/>
    <property type="match status" value="1"/>
</dbReference>
<dbReference type="PROSITE" id="PS50075">
    <property type="entry name" value="CARRIER"/>
    <property type="match status" value="1"/>
</dbReference>
<dbReference type="InterPro" id="IPR000873">
    <property type="entry name" value="AMP-dep_synth/lig_dom"/>
</dbReference>
<organism evidence="4">
    <name type="scientific">Methylophaga aminisulfidivorans</name>
    <dbReference type="NCBI Taxonomy" id="230105"/>
    <lineage>
        <taxon>Bacteria</taxon>
        <taxon>Pseudomonadati</taxon>
        <taxon>Pseudomonadota</taxon>
        <taxon>Gammaproteobacteria</taxon>
        <taxon>Thiotrichales</taxon>
        <taxon>Piscirickettsiaceae</taxon>
        <taxon>Methylophaga</taxon>
    </lineage>
</organism>
<keyword evidence="2" id="KW-0597">Phosphoprotein</keyword>
<sequence>NRLAHYLVAQHDIGPDTLVGICVGRSLAMVIGVLAILKSGGAYVPLDPSYPVERIQYMLDDAALGLVLSDSVAQQSLTGFDGQVLLLDGLADLAGHLCDDCPSTNLPVSDCGLSVENLAYIIYTSGSTGRPKGVAIEHRNTCAMLHWARSEFDDAMISRVLASTSLNFDLSIFELFVPLSFGGCCVVVPDALALLDKHYDVTLINTVPSAIKALLEQRAIPASVQCINLAGEPLAVPVVNRILADTACRQVYNLYGPSEDTTYSTYVGFSSEVTTPMTIGRVVANSQAYILGDSAELLPKGCIGELYLGGLGVARGYYNKPELTAERFIANPYYDPENATSSARLYKTGDLVRYLPDGNIAFLGRIDDQVKIRGFRIELGEVEEQLTQHATVDSAVVITKEVAGSEQLVGYIKPQTKLDEAERQVFVRDVKTAISAQLPDYMVPAILMAIEQWPLIANGKLNKKALPDPDGSALQGEYVAPKNSIEEALVSLWQDVLGIAPIGITANFFDVGGNSLLLTRLKNKFKDDFSIEVPIKFLFEYQTIAVQASVLEIYLENNEPNELHSDDLIEEEL</sequence>
<gene>
    <name evidence="4" type="ORF">ENI26_13735</name>
</gene>
<accession>A0A7C1ZT29</accession>
<dbReference type="GO" id="GO:0005829">
    <property type="term" value="C:cytosol"/>
    <property type="evidence" value="ECO:0007669"/>
    <property type="project" value="TreeGrafter"/>
</dbReference>
<evidence type="ECO:0000256" key="2">
    <source>
        <dbReference type="ARBA" id="ARBA00022553"/>
    </source>
</evidence>
<evidence type="ECO:0000256" key="1">
    <source>
        <dbReference type="ARBA" id="ARBA00022450"/>
    </source>
</evidence>
<dbReference type="Gene3D" id="3.40.50.980">
    <property type="match status" value="2"/>
</dbReference>
<dbReference type="GO" id="GO:0009239">
    <property type="term" value="P:enterobactin biosynthetic process"/>
    <property type="evidence" value="ECO:0007669"/>
    <property type="project" value="TreeGrafter"/>
</dbReference>
<dbReference type="GO" id="GO:0009366">
    <property type="term" value="C:enterobactin synthetase complex"/>
    <property type="evidence" value="ECO:0007669"/>
    <property type="project" value="TreeGrafter"/>
</dbReference>
<proteinExistence type="predicted"/>
<dbReference type="Gene3D" id="2.30.38.10">
    <property type="entry name" value="Luciferase, Domain 3"/>
    <property type="match status" value="1"/>
</dbReference>
<reference evidence="4" key="1">
    <citation type="journal article" date="2020" name="mSystems">
        <title>Genome- and Community-Level Interaction Insights into Carbon Utilization and Element Cycling Functions of Hydrothermarchaeota in Hydrothermal Sediment.</title>
        <authorList>
            <person name="Zhou Z."/>
            <person name="Liu Y."/>
            <person name="Xu W."/>
            <person name="Pan J."/>
            <person name="Luo Z.H."/>
            <person name="Li M."/>
        </authorList>
    </citation>
    <scope>NUCLEOTIDE SEQUENCE [LARGE SCALE GENOMIC DNA]</scope>
    <source>
        <strain evidence="4">HyVt-380</strain>
    </source>
</reference>
<dbReference type="Gene3D" id="3.30.300.30">
    <property type="match status" value="1"/>
</dbReference>
<dbReference type="InterPro" id="IPR025110">
    <property type="entry name" value="AMP-bd_C"/>
</dbReference>
<dbReference type="PANTHER" id="PTHR45527">
    <property type="entry name" value="NONRIBOSOMAL PEPTIDE SYNTHETASE"/>
    <property type="match status" value="1"/>
</dbReference>
<dbReference type="Pfam" id="PF00501">
    <property type="entry name" value="AMP-binding"/>
    <property type="match status" value="1"/>
</dbReference>
<feature type="non-terminal residue" evidence="4">
    <location>
        <position position="1"/>
    </location>
</feature>
<dbReference type="InterPro" id="IPR020459">
    <property type="entry name" value="AMP-binding"/>
</dbReference>